<evidence type="ECO:0000256" key="1">
    <source>
        <dbReference type="SAM" id="Phobius"/>
    </source>
</evidence>
<evidence type="ECO:0000313" key="4">
    <source>
        <dbReference type="Proteomes" id="UP001202134"/>
    </source>
</evidence>
<feature type="domain" description="Thioredoxin" evidence="2">
    <location>
        <begin position="41"/>
        <end position="173"/>
    </location>
</feature>
<feature type="transmembrane region" description="Helical" evidence="1">
    <location>
        <begin position="20"/>
        <end position="37"/>
    </location>
</feature>
<keyword evidence="1" id="KW-1133">Transmembrane helix</keyword>
<dbReference type="InterPro" id="IPR000866">
    <property type="entry name" value="AhpC/TSA"/>
</dbReference>
<dbReference type="Gene3D" id="3.40.30.10">
    <property type="entry name" value="Glutaredoxin"/>
    <property type="match status" value="1"/>
</dbReference>
<dbReference type="CDD" id="cd03011">
    <property type="entry name" value="TlpA_like_ScsD_MtbDsbE"/>
    <property type="match status" value="1"/>
</dbReference>
<reference evidence="3 4" key="1">
    <citation type="submission" date="2022-01" db="EMBL/GenBank/DDBJ databases">
        <title>Whole genome-based taxonomy of the Shewanellaceae.</title>
        <authorList>
            <person name="Martin-Rodriguez A.J."/>
        </authorList>
    </citation>
    <scope>NUCLEOTIDE SEQUENCE [LARGE SCALE GENOMIC DNA]</scope>
    <source>
        <strain evidence="3 4">DSM 24955</strain>
    </source>
</reference>
<dbReference type="EMBL" id="JAKIKU010000002">
    <property type="protein sequence ID" value="MCL1044781.1"/>
    <property type="molecule type" value="Genomic_DNA"/>
</dbReference>
<dbReference type="PANTHER" id="PTHR42852">
    <property type="entry name" value="THIOL:DISULFIDE INTERCHANGE PROTEIN DSBE"/>
    <property type="match status" value="1"/>
</dbReference>
<keyword evidence="1" id="KW-0472">Membrane</keyword>
<dbReference type="PANTHER" id="PTHR42852:SF17">
    <property type="entry name" value="THIOREDOXIN-LIKE PROTEIN HI_1115"/>
    <property type="match status" value="1"/>
</dbReference>
<dbReference type="Proteomes" id="UP001202134">
    <property type="component" value="Unassembled WGS sequence"/>
</dbReference>
<organism evidence="3 4">
    <name type="scientific">Shewanella electrodiphila</name>
    <dbReference type="NCBI Taxonomy" id="934143"/>
    <lineage>
        <taxon>Bacteria</taxon>
        <taxon>Pseudomonadati</taxon>
        <taxon>Pseudomonadota</taxon>
        <taxon>Gammaproteobacteria</taxon>
        <taxon>Alteromonadales</taxon>
        <taxon>Shewanellaceae</taxon>
        <taxon>Shewanella</taxon>
    </lineage>
</organism>
<dbReference type="PROSITE" id="PS51352">
    <property type="entry name" value="THIOREDOXIN_2"/>
    <property type="match status" value="1"/>
</dbReference>
<keyword evidence="4" id="KW-1185">Reference proteome</keyword>
<evidence type="ECO:0000313" key="3">
    <source>
        <dbReference type="EMBL" id="MCL1044781.1"/>
    </source>
</evidence>
<comment type="caution">
    <text evidence="3">The sequence shown here is derived from an EMBL/GenBank/DDBJ whole genome shotgun (WGS) entry which is preliminary data.</text>
</comment>
<keyword evidence="1" id="KW-0812">Transmembrane</keyword>
<proteinExistence type="predicted"/>
<gene>
    <name evidence="3" type="ORF">L2737_05490</name>
</gene>
<accession>A0ABT0KLS5</accession>
<protein>
    <submittedName>
        <fullName evidence="3">Protein disulfide oxidoreductase</fullName>
    </submittedName>
</protein>
<evidence type="ECO:0000259" key="2">
    <source>
        <dbReference type="PROSITE" id="PS51352"/>
    </source>
</evidence>
<name>A0ABT0KLS5_9GAMM</name>
<dbReference type="InterPro" id="IPR013766">
    <property type="entry name" value="Thioredoxin_domain"/>
</dbReference>
<dbReference type="InterPro" id="IPR036249">
    <property type="entry name" value="Thioredoxin-like_sf"/>
</dbReference>
<dbReference type="SUPFAM" id="SSF52833">
    <property type="entry name" value="Thioredoxin-like"/>
    <property type="match status" value="1"/>
</dbReference>
<dbReference type="RefSeq" id="WP_102529421.1">
    <property type="nucleotide sequence ID" value="NZ_JAKIKU010000002.1"/>
</dbReference>
<sequence length="173" mass="19358">MADLDKKTWIQKGLSGIKQLGIMLLLFLVVSTAVDLWRGKDIPTQDLPHISALDLDGNLVDVMAMSQEAPVLVYFWGTWCPVCNFVSPSVDILSNYYPVVSVAMSSGSDERLAHFLDDKGYTLSTINDKQSFLAREWSVQVTPTVMVFKDGELAHYTTGFTSLPGMWWRMVFA</sequence>
<dbReference type="InterPro" id="IPR050553">
    <property type="entry name" value="Thioredoxin_ResA/DsbE_sf"/>
</dbReference>
<dbReference type="Pfam" id="PF00578">
    <property type="entry name" value="AhpC-TSA"/>
    <property type="match status" value="1"/>
</dbReference>